<dbReference type="PROSITE" id="PS51173">
    <property type="entry name" value="CBM2"/>
    <property type="match status" value="1"/>
</dbReference>
<dbReference type="InterPro" id="IPR012291">
    <property type="entry name" value="CBM2_carb-bd_dom_sf"/>
</dbReference>
<reference evidence="4 5" key="1">
    <citation type="submission" date="2024-01" db="EMBL/GenBank/DDBJ databases">
        <title>Genome insights into Plantactinospora sonchi sp. nov.</title>
        <authorList>
            <person name="Wang L."/>
        </authorList>
    </citation>
    <scope>NUCLEOTIDE SEQUENCE [LARGE SCALE GENOMIC DNA]</scope>
    <source>
        <strain evidence="4 5">NEAU-QY2</strain>
    </source>
</reference>
<dbReference type="Pfam" id="PF00553">
    <property type="entry name" value="CBM_2"/>
    <property type="match status" value="1"/>
</dbReference>
<name>A0ABU7RKE3_9ACTN</name>
<dbReference type="InterPro" id="IPR001919">
    <property type="entry name" value="CBD2"/>
</dbReference>
<accession>A0ABU7RKE3</accession>
<keyword evidence="2" id="KW-1133">Transmembrane helix</keyword>
<dbReference type="InterPro" id="IPR008965">
    <property type="entry name" value="CBM2/CBM3_carb-bd_dom_sf"/>
</dbReference>
<sequence length="232" mass="24639">MNAPEPSRWRLLAAAPWIVVMAGVLVMIVLFVAATGYLAGDRRPASAPEPVFPFVPGNTPTPEITVEASGSPSPSAGPTSRSPVATARPTSPGATPSRPGQPRPTTPAGRPSTSAPPNPPPAQPTGLTARYRVTNDWRGMFMAEVRIRNEASSPRSWTVELRFPSGVGRLRAYWVDESSQPTLRRSGETYIFTGAQPAPAGGSVPLRVQFEHDDRTDRPALCTVNGVACTFG</sequence>
<dbReference type="Gene3D" id="2.60.40.290">
    <property type="match status" value="1"/>
</dbReference>
<gene>
    <name evidence="4" type="ORF">V1633_00290</name>
</gene>
<evidence type="ECO:0000313" key="4">
    <source>
        <dbReference type="EMBL" id="MEE6256924.1"/>
    </source>
</evidence>
<keyword evidence="2" id="KW-0812">Transmembrane</keyword>
<feature type="compositionally biased region" description="Low complexity" evidence="1">
    <location>
        <begin position="68"/>
        <end position="83"/>
    </location>
</feature>
<protein>
    <submittedName>
        <fullName evidence="4">Cellulose binding domain-containing protein</fullName>
    </submittedName>
</protein>
<feature type="region of interest" description="Disordered" evidence="1">
    <location>
        <begin position="50"/>
        <end position="127"/>
    </location>
</feature>
<comment type="caution">
    <text evidence="4">The sequence shown here is derived from an EMBL/GenBank/DDBJ whole genome shotgun (WGS) entry which is preliminary data.</text>
</comment>
<dbReference type="Proteomes" id="UP001332243">
    <property type="component" value="Unassembled WGS sequence"/>
</dbReference>
<keyword evidence="2" id="KW-0472">Membrane</keyword>
<keyword evidence="5" id="KW-1185">Reference proteome</keyword>
<feature type="domain" description="CBM2" evidence="3">
    <location>
        <begin position="120"/>
        <end position="232"/>
    </location>
</feature>
<organism evidence="4 5">
    <name type="scientific">Plantactinospora sonchi</name>
    <dbReference type="NCBI Taxonomy" id="1544735"/>
    <lineage>
        <taxon>Bacteria</taxon>
        <taxon>Bacillati</taxon>
        <taxon>Actinomycetota</taxon>
        <taxon>Actinomycetes</taxon>
        <taxon>Micromonosporales</taxon>
        <taxon>Micromonosporaceae</taxon>
        <taxon>Plantactinospora</taxon>
    </lineage>
</organism>
<evidence type="ECO:0000313" key="5">
    <source>
        <dbReference type="Proteomes" id="UP001332243"/>
    </source>
</evidence>
<dbReference type="RefSeq" id="WP_331212036.1">
    <property type="nucleotide sequence ID" value="NZ_JAZGQK010000001.1"/>
</dbReference>
<proteinExistence type="predicted"/>
<dbReference type="SMART" id="SM00637">
    <property type="entry name" value="CBD_II"/>
    <property type="match status" value="1"/>
</dbReference>
<evidence type="ECO:0000256" key="2">
    <source>
        <dbReference type="SAM" id="Phobius"/>
    </source>
</evidence>
<dbReference type="EMBL" id="JAZGQK010000001">
    <property type="protein sequence ID" value="MEE6256924.1"/>
    <property type="molecule type" value="Genomic_DNA"/>
</dbReference>
<feature type="compositionally biased region" description="Pro residues" evidence="1">
    <location>
        <begin position="114"/>
        <end position="123"/>
    </location>
</feature>
<evidence type="ECO:0000259" key="3">
    <source>
        <dbReference type="PROSITE" id="PS51173"/>
    </source>
</evidence>
<evidence type="ECO:0000256" key="1">
    <source>
        <dbReference type="SAM" id="MobiDB-lite"/>
    </source>
</evidence>
<dbReference type="SUPFAM" id="SSF49384">
    <property type="entry name" value="Carbohydrate-binding domain"/>
    <property type="match status" value="1"/>
</dbReference>
<feature type="transmembrane region" description="Helical" evidence="2">
    <location>
        <begin position="14"/>
        <end position="39"/>
    </location>
</feature>